<dbReference type="AlphaFoldDB" id="A0AAI9T5S9"/>
<gene>
    <name evidence="1" type="ORF">VN97_g12565</name>
</gene>
<reference evidence="1" key="2">
    <citation type="journal article" date="2016" name="Fungal Biol.">
        <title>Ochratoxin A production by Penicillium thymicola.</title>
        <authorList>
            <person name="Nguyen H.D.T."/>
            <person name="McMullin D.R."/>
            <person name="Ponomareva E."/>
            <person name="Riley R."/>
            <person name="Pomraning K.R."/>
            <person name="Baker S.E."/>
            <person name="Seifert K.A."/>
        </authorList>
    </citation>
    <scope>NUCLEOTIDE SEQUENCE</scope>
    <source>
        <strain evidence="1">DAOM 180753</strain>
    </source>
</reference>
<dbReference type="EMBL" id="LACB01000991">
    <property type="protein sequence ID" value="KAJ9480948.1"/>
    <property type="molecule type" value="Genomic_DNA"/>
</dbReference>
<sequence>MPVAYLVARSRFQQSVGQTVGVALEAQAISICFGDFKASGVAYDKVPDCALIAPNSPVLPKLRAMGELKVPWVKEHDFTTYSDSSLKLLSKLAVVPEV</sequence>
<reference evidence="1" key="1">
    <citation type="submission" date="2015-06" db="EMBL/GenBank/DDBJ databases">
        <authorList>
            <person name="Nguyen H."/>
        </authorList>
    </citation>
    <scope>NUCLEOTIDE SEQUENCE</scope>
    <source>
        <strain evidence="1">DAOM 180753</strain>
    </source>
</reference>
<accession>A0AAI9T5S9</accession>
<keyword evidence="2" id="KW-1185">Reference proteome</keyword>
<evidence type="ECO:0000313" key="1">
    <source>
        <dbReference type="EMBL" id="KAJ9480948.1"/>
    </source>
</evidence>
<comment type="caution">
    <text evidence="1">The sequence shown here is derived from an EMBL/GenBank/DDBJ whole genome shotgun (WGS) entry which is preliminary data.</text>
</comment>
<name>A0AAI9T5S9_PENTH</name>
<evidence type="ECO:0000313" key="2">
    <source>
        <dbReference type="Proteomes" id="UP001227192"/>
    </source>
</evidence>
<organism evidence="1 2">
    <name type="scientific">Penicillium thymicola</name>
    <dbReference type="NCBI Taxonomy" id="293382"/>
    <lineage>
        <taxon>Eukaryota</taxon>
        <taxon>Fungi</taxon>
        <taxon>Dikarya</taxon>
        <taxon>Ascomycota</taxon>
        <taxon>Pezizomycotina</taxon>
        <taxon>Eurotiomycetes</taxon>
        <taxon>Eurotiomycetidae</taxon>
        <taxon>Eurotiales</taxon>
        <taxon>Aspergillaceae</taxon>
        <taxon>Penicillium</taxon>
    </lineage>
</organism>
<proteinExistence type="predicted"/>
<dbReference type="Proteomes" id="UP001227192">
    <property type="component" value="Unassembled WGS sequence"/>
</dbReference>
<protein>
    <submittedName>
        <fullName evidence="1">Uncharacterized protein</fullName>
    </submittedName>
</protein>